<accession>A0A9P9FDQ8</accession>
<dbReference type="Proteomes" id="UP000717696">
    <property type="component" value="Unassembled WGS sequence"/>
</dbReference>
<comment type="caution">
    <text evidence="1">The sequence shown here is derived from an EMBL/GenBank/DDBJ whole genome shotgun (WGS) entry which is preliminary data.</text>
</comment>
<dbReference type="OrthoDB" id="5049394at2759"/>
<evidence type="ECO:0000313" key="2">
    <source>
        <dbReference type="Proteomes" id="UP000717696"/>
    </source>
</evidence>
<gene>
    <name evidence="1" type="ORF">B0J13DRAFT_185010</name>
</gene>
<reference evidence="1" key="1">
    <citation type="journal article" date="2021" name="Nat. Commun.">
        <title>Genetic determinants of endophytism in the Arabidopsis root mycobiome.</title>
        <authorList>
            <person name="Mesny F."/>
            <person name="Miyauchi S."/>
            <person name="Thiergart T."/>
            <person name="Pickel B."/>
            <person name="Atanasova L."/>
            <person name="Karlsson M."/>
            <person name="Huettel B."/>
            <person name="Barry K.W."/>
            <person name="Haridas S."/>
            <person name="Chen C."/>
            <person name="Bauer D."/>
            <person name="Andreopoulos W."/>
            <person name="Pangilinan J."/>
            <person name="LaButti K."/>
            <person name="Riley R."/>
            <person name="Lipzen A."/>
            <person name="Clum A."/>
            <person name="Drula E."/>
            <person name="Henrissat B."/>
            <person name="Kohler A."/>
            <person name="Grigoriev I.V."/>
            <person name="Martin F.M."/>
            <person name="Hacquard S."/>
        </authorList>
    </citation>
    <scope>NUCLEOTIDE SEQUENCE</scope>
    <source>
        <strain evidence="1">MPI-CAGE-AT-0021</strain>
    </source>
</reference>
<sequence>MSVGWSAGDIVAAAQLLWSLYKALNEASGAPEHYRKSASTLRSIQFRLRYLSKVVGEDENPDLSTETEEASLLESADKDDIRYVVVSLKLVVRKLEALVAKGCDMKLDPNKKKRRRDWPMHQINKLCWYIHNVDEVDDLIQHMFELTAPLPDLYLKINTVLVKQQAVTLGVYHETELKYLKAILEKLTLMEKGSAQGQLLDMNKEEENKVRVPLLHAGPELGVPPAAAEADPGPDIGSALSHLRSVAHEMMSLGLQTRVKNLLADHYIKRVFTEWYSGTSSPRLWLYGDQAGTVSAIAYMAARDQRRPAIAFSGRHAAAGQLLTDQDRLFRMMYSLLFQLLQQFEGISILAVTGVDKPFTDLGLSMESMQLALKYMRYFLGLLPECVCIVDGWNFICNDAGPAVKQVLRGFLDLFEKPQANAADEDWYIRLLLTSPGSSSMLRDLGKDYVYSFDLKNHVGTGGKLHTTLLGMDW</sequence>
<proteinExistence type="predicted"/>
<dbReference type="PANTHER" id="PTHR38886:SF1">
    <property type="entry name" value="NACHT-NTPASE AND P-LOOP NTPASES N-TERMINAL DOMAIN-CONTAINING PROTEIN"/>
    <property type="match status" value="1"/>
</dbReference>
<keyword evidence="2" id="KW-1185">Reference proteome</keyword>
<evidence type="ECO:0000313" key="1">
    <source>
        <dbReference type="EMBL" id="KAH7157946.1"/>
    </source>
</evidence>
<dbReference type="PANTHER" id="PTHR38886">
    <property type="entry name" value="SESA DOMAIN-CONTAINING PROTEIN"/>
    <property type="match status" value="1"/>
</dbReference>
<dbReference type="AlphaFoldDB" id="A0A9P9FDQ8"/>
<dbReference type="EMBL" id="JAGMUU010000003">
    <property type="protein sequence ID" value="KAH7157946.1"/>
    <property type="molecule type" value="Genomic_DNA"/>
</dbReference>
<organism evidence="1 2">
    <name type="scientific">Dactylonectria estremocensis</name>
    <dbReference type="NCBI Taxonomy" id="1079267"/>
    <lineage>
        <taxon>Eukaryota</taxon>
        <taxon>Fungi</taxon>
        <taxon>Dikarya</taxon>
        <taxon>Ascomycota</taxon>
        <taxon>Pezizomycotina</taxon>
        <taxon>Sordariomycetes</taxon>
        <taxon>Hypocreomycetidae</taxon>
        <taxon>Hypocreales</taxon>
        <taxon>Nectriaceae</taxon>
        <taxon>Dactylonectria</taxon>
    </lineage>
</organism>
<name>A0A9P9FDQ8_9HYPO</name>
<protein>
    <submittedName>
        <fullName evidence="1">Uncharacterized protein</fullName>
    </submittedName>
</protein>